<dbReference type="RefSeq" id="WP_138858075.1">
    <property type="nucleotide sequence ID" value="NZ_CP040709.1"/>
</dbReference>
<evidence type="ECO:0000313" key="3">
    <source>
        <dbReference type="Proteomes" id="UP000554837"/>
    </source>
</evidence>
<dbReference type="Proteomes" id="UP000554837">
    <property type="component" value="Unassembled WGS sequence"/>
</dbReference>
<reference evidence="2 3" key="1">
    <citation type="submission" date="2020-08" db="EMBL/GenBank/DDBJ databases">
        <title>Genomic Encyclopedia of Type Strains, Phase IV (KMG-IV): sequencing the most valuable type-strain genomes for metagenomic binning, comparative biology and taxonomic classification.</title>
        <authorList>
            <person name="Goeker M."/>
        </authorList>
    </citation>
    <scope>NUCLEOTIDE SEQUENCE [LARGE SCALE GENOMIC DNA]</scope>
    <source>
        <strain evidence="2 3">DSM 23958</strain>
    </source>
</reference>
<gene>
    <name evidence="2" type="ORF">HNQ51_000124</name>
</gene>
<comment type="caution">
    <text evidence="2">The sequence shown here is derived from an EMBL/GenBank/DDBJ whole genome shotgun (WGS) entry which is preliminary data.</text>
</comment>
<proteinExistence type="predicted"/>
<sequence length="206" mass="21721">MAKVRHTPESPTSPVLYFRLRQGKAAKLSPHAKGEVTYDVLTDAQRSDVFISICSAASSAYFSSQPISVSAVESVVTSLPVDKAISANSFKHLYVNRSVNNPGFLACALVGEALLGRVPDKAHGMVNQGNWGVWKDTCLASFTDDLEVVTFGPKANGEAESAAPAIDTRDDAATAQLAEQLGEEGETGKAGAAAKGKARRRGKAQE</sequence>
<organism evidence="2 3">
    <name type="scientific">Inhella inkyongensis</name>
    <dbReference type="NCBI Taxonomy" id="392593"/>
    <lineage>
        <taxon>Bacteria</taxon>
        <taxon>Pseudomonadati</taxon>
        <taxon>Pseudomonadota</taxon>
        <taxon>Betaproteobacteria</taxon>
        <taxon>Burkholderiales</taxon>
        <taxon>Sphaerotilaceae</taxon>
        <taxon>Inhella</taxon>
    </lineage>
</organism>
<accession>A0A840S2C3</accession>
<dbReference type="EMBL" id="JACHHO010000001">
    <property type="protein sequence ID" value="MBB5202831.1"/>
    <property type="molecule type" value="Genomic_DNA"/>
</dbReference>
<evidence type="ECO:0000313" key="2">
    <source>
        <dbReference type="EMBL" id="MBB5202831.1"/>
    </source>
</evidence>
<keyword evidence="3" id="KW-1185">Reference proteome</keyword>
<dbReference type="AlphaFoldDB" id="A0A840S2C3"/>
<feature type="compositionally biased region" description="Basic residues" evidence="1">
    <location>
        <begin position="196"/>
        <end position="206"/>
    </location>
</feature>
<evidence type="ECO:0000256" key="1">
    <source>
        <dbReference type="SAM" id="MobiDB-lite"/>
    </source>
</evidence>
<name>A0A840S2C3_9BURK</name>
<protein>
    <submittedName>
        <fullName evidence="2">Uncharacterized protein</fullName>
    </submittedName>
</protein>
<feature type="region of interest" description="Disordered" evidence="1">
    <location>
        <begin position="178"/>
        <end position="206"/>
    </location>
</feature>